<name>A0A2J7PMI2_9NEOP</name>
<comment type="caution">
    <text evidence="3">The sequence shown here is derived from an EMBL/GenBank/DDBJ whole genome shotgun (WGS) entry which is preliminary data.</text>
</comment>
<dbReference type="GO" id="GO:0003676">
    <property type="term" value="F:nucleic acid binding"/>
    <property type="evidence" value="ECO:0007669"/>
    <property type="project" value="InterPro"/>
</dbReference>
<keyword evidence="4" id="KW-1185">Reference proteome</keyword>
<gene>
    <name evidence="3" type="ORF">B7P43_G16427</name>
</gene>
<feature type="domain" description="CCHC-type" evidence="2">
    <location>
        <begin position="121"/>
        <end position="136"/>
    </location>
</feature>
<dbReference type="GO" id="GO:0008270">
    <property type="term" value="F:zinc ion binding"/>
    <property type="evidence" value="ECO:0007669"/>
    <property type="project" value="UniProtKB-KW"/>
</dbReference>
<dbReference type="SUPFAM" id="SSF57756">
    <property type="entry name" value="Retrovirus zinc finger-like domains"/>
    <property type="match status" value="1"/>
</dbReference>
<reference evidence="3 4" key="1">
    <citation type="submission" date="2017-12" db="EMBL/GenBank/DDBJ databases">
        <title>Hemimetabolous genomes reveal molecular basis of termite eusociality.</title>
        <authorList>
            <person name="Harrison M.C."/>
            <person name="Jongepier E."/>
            <person name="Robertson H.M."/>
            <person name="Arning N."/>
            <person name="Bitard-Feildel T."/>
            <person name="Chao H."/>
            <person name="Childers C.P."/>
            <person name="Dinh H."/>
            <person name="Doddapaneni H."/>
            <person name="Dugan S."/>
            <person name="Gowin J."/>
            <person name="Greiner C."/>
            <person name="Han Y."/>
            <person name="Hu H."/>
            <person name="Hughes D.S.T."/>
            <person name="Huylmans A.-K."/>
            <person name="Kemena C."/>
            <person name="Kremer L.P.M."/>
            <person name="Lee S.L."/>
            <person name="Lopez-Ezquerra A."/>
            <person name="Mallet L."/>
            <person name="Monroy-Kuhn J.M."/>
            <person name="Moser A."/>
            <person name="Murali S.C."/>
            <person name="Muzny D.M."/>
            <person name="Otani S."/>
            <person name="Piulachs M.-D."/>
            <person name="Poelchau M."/>
            <person name="Qu J."/>
            <person name="Schaub F."/>
            <person name="Wada-Katsumata A."/>
            <person name="Worley K.C."/>
            <person name="Xie Q."/>
            <person name="Ylla G."/>
            <person name="Poulsen M."/>
            <person name="Gibbs R.A."/>
            <person name="Schal C."/>
            <person name="Richards S."/>
            <person name="Belles X."/>
            <person name="Korb J."/>
            <person name="Bornberg-Bauer E."/>
        </authorList>
    </citation>
    <scope>NUCLEOTIDE SEQUENCE [LARGE SCALE GENOMIC DNA]</scope>
    <source>
        <tissue evidence="3">Whole body</tissue>
    </source>
</reference>
<dbReference type="InParanoid" id="A0A2J7PMI2"/>
<feature type="non-terminal residue" evidence="3">
    <location>
        <position position="1"/>
    </location>
</feature>
<dbReference type="EMBL" id="NEVH01023986">
    <property type="protein sequence ID" value="PNF17536.1"/>
    <property type="molecule type" value="Genomic_DNA"/>
</dbReference>
<evidence type="ECO:0000313" key="4">
    <source>
        <dbReference type="Proteomes" id="UP000235965"/>
    </source>
</evidence>
<dbReference type="InterPro" id="IPR001878">
    <property type="entry name" value="Znf_CCHC"/>
</dbReference>
<dbReference type="Gene3D" id="4.10.60.10">
    <property type="entry name" value="Zinc finger, CCHC-type"/>
    <property type="match status" value="1"/>
</dbReference>
<keyword evidence="1" id="KW-0862">Zinc</keyword>
<organism evidence="3 4">
    <name type="scientific">Cryptotermes secundus</name>
    <dbReference type="NCBI Taxonomy" id="105785"/>
    <lineage>
        <taxon>Eukaryota</taxon>
        <taxon>Metazoa</taxon>
        <taxon>Ecdysozoa</taxon>
        <taxon>Arthropoda</taxon>
        <taxon>Hexapoda</taxon>
        <taxon>Insecta</taxon>
        <taxon>Pterygota</taxon>
        <taxon>Neoptera</taxon>
        <taxon>Polyneoptera</taxon>
        <taxon>Dictyoptera</taxon>
        <taxon>Blattodea</taxon>
        <taxon>Blattoidea</taxon>
        <taxon>Termitoidae</taxon>
        <taxon>Kalotermitidae</taxon>
        <taxon>Cryptotermitinae</taxon>
        <taxon>Cryptotermes</taxon>
    </lineage>
</organism>
<evidence type="ECO:0000256" key="1">
    <source>
        <dbReference type="PROSITE-ProRule" id="PRU00047"/>
    </source>
</evidence>
<dbReference type="PROSITE" id="PS50158">
    <property type="entry name" value="ZF_CCHC"/>
    <property type="match status" value="1"/>
</dbReference>
<dbReference type="Pfam" id="PF00098">
    <property type="entry name" value="zf-CCHC"/>
    <property type="match status" value="1"/>
</dbReference>
<dbReference type="SMART" id="SM00343">
    <property type="entry name" value="ZnF_C2HC"/>
    <property type="match status" value="1"/>
</dbReference>
<dbReference type="OrthoDB" id="8193998at2759"/>
<accession>A0A2J7PMI2</accession>
<sequence length="143" mass="15488">IDTMQSELREAAFRICEEDEVIGAMGLINHLAKACFVQGLVNERIQTIVRAKGESVALSVCIDAALEEESAILSVKERGFAPQKFNKGPEIAGRATGADVRKGTGISMHVVTKATDAGIICYACGERGHIKRVCRKRQNNSEN</sequence>
<evidence type="ECO:0000313" key="3">
    <source>
        <dbReference type="EMBL" id="PNF17536.1"/>
    </source>
</evidence>
<evidence type="ECO:0000259" key="2">
    <source>
        <dbReference type="PROSITE" id="PS50158"/>
    </source>
</evidence>
<keyword evidence="1" id="KW-0479">Metal-binding</keyword>
<proteinExistence type="predicted"/>
<protein>
    <recommendedName>
        <fullName evidence="2">CCHC-type domain-containing protein</fullName>
    </recommendedName>
</protein>
<dbReference type="AlphaFoldDB" id="A0A2J7PMI2"/>
<keyword evidence="1" id="KW-0863">Zinc-finger</keyword>
<dbReference type="Proteomes" id="UP000235965">
    <property type="component" value="Unassembled WGS sequence"/>
</dbReference>
<dbReference type="InterPro" id="IPR036875">
    <property type="entry name" value="Znf_CCHC_sf"/>
</dbReference>